<proteinExistence type="predicted"/>
<reference evidence="1" key="1">
    <citation type="submission" date="2021-06" db="EMBL/GenBank/DDBJ databases">
        <authorList>
            <person name="Kallberg Y."/>
            <person name="Tangrot J."/>
            <person name="Rosling A."/>
        </authorList>
    </citation>
    <scope>NUCLEOTIDE SEQUENCE</scope>
    <source>
        <strain evidence="1">28 12/20/2015</strain>
    </source>
</reference>
<protein>
    <submittedName>
        <fullName evidence="1">17794_t:CDS:1</fullName>
    </submittedName>
</protein>
<keyword evidence="2" id="KW-1185">Reference proteome</keyword>
<evidence type="ECO:0000313" key="1">
    <source>
        <dbReference type="EMBL" id="CAG8721677.1"/>
    </source>
</evidence>
<evidence type="ECO:0000313" key="2">
    <source>
        <dbReference type="Proteomes" id="UP000789366"/>
    </source>
</evidence>
<organism evidence="1 2">
    <name type="scientific">Cetraspora pellucida</name>
    <dbReference type="NCBI Taxonomy" id="1433469"/>
    <lineage>
        <taxon>Eukaryota</taxon>
        <taxon>Fungi</taxon>
        <taxon>Fungi incertae sedis</taxon>
        <taxon>Mucoromycota</taxon>
        <taxon>Glomeromycotina</taxon>
        <taxon>Glomeromycetes</taxon>
        <taxon>Diversisporales</taxon>
        <taxon>Gigasporaceae</taxon>
        <taxon>Cetraspora</taxon>
    </lineage>
</organism>
<dbReference type="EMBL" id="CAJVPW010029605">
    <property type="protein sequence ID" value="CAG8721677.1"/>
    <property type="molecule type" value="Genomic_DNA"/>
</dbReference>
<name>A0ACA9PR85_9GLOM</name>
<dbReference type="Proteomes" id="UP000789366">
    <property type="component" value="Unassembled WGS sequence"/>
</dbReference>
<sequence>EFNHIKSLPVADTNGLFQKIQAAIFLLLDELWLAPSDINDTLEEREKSLELLQKLYDSVKEDSQDRDINMQQQTSIYDCSDDNNFFKALESKLGGGSSVVEDKDEVICYMRLQQLDVDQNPLK</sequence>
<comment type="caution">
    <text evidence="1">The sequence shown here is derived from an EMBL/GenBank/DDBJ whole genome shotgun (WGS) entry which is preliminary data.</text>
</comment>
<gene>
    <name evidence="1" type="ORF">SPELUC_LOCUS12485</name>
</gene>
<accession>A0ACA9PR85</accession>
<feature type="non-terminal residue" evidence="1">
    <location>
        <position position="1"/>
    </location>
</feature>